<gene>
    <name evidence="1" type="ORF">UW49_C0004G0100</name>
</gene>
<dbReference type="AlphaFoldDB" id="A0A0G1IE28"/>
<comment type="caution">
    <text evidence="1">The sequence shown here is derived from an EMBL/GenBank/DDBJ whole genome shotgun (WGS) entry which is preliminary data.</text>
</comment>
<dbReference type="Proteomes" id="UP000033977">
    <property type="component" value="Unassembled WGS sequence"/>
</dbReference>
<reference evidence="1 2" key="1">
    <citation type="journal article" date="2015" name="Nature">
        <title>rRNA introns, odd ribosomes, and small enigmatic genomes across a large radiation of phyla.</title>
        <authorList>
            <person name="Brown C.T."/>
            <person name="Hug L.A."/>
            <person name="Thomas B.C."/>
            <person name="Sharon I."/>
            <person name="Castelle C.J."/>
            <person name="Singh A."/>
            <person name="Wilkins M.J."/>
            <person name="Williams K.H."/>
            <person name="Banfield J.F."/>
        </authorList>
    </citation>
    <scope>NUCLEOTIDE SEQUENCE [LARGE SCALE GENOMIC DNA]</scope>
</reference>
<dbReference type="EMBL" id="LCIN01000004">
    <property type="protein sequence ID" value="KKT57485.1"/>
    <property type="molecule type" value="Genomic_DNA"/>
</dbReference>
<protein>
    <submittedName>
        <fullName evidence="1">Uncharacterized protein</fullName>
    </submittedName>
</protein>
<proteinExistence type="predicted"/>
<sequence>MAEKHIEVAANRAVPLRRLCVLAKKRLRASSLRGVMIKSVPMGLDTVFVLSKRAKKINRD</sequence>
<evidence type="ECO:0000313" key="1">
    <source>
        <dbReference type="EMBL" id="KKT57485.1"/>
    </source>
</evidence>
<name>A0A0G1IE28_9BACT</name>
<accession>A0A0G1IE28</accession>
<organism evidence="1 2">
    <name type="scientific">Candidatus Giovannonibacteria bacterium GW2011_GWB1_44_23</name>
    <dbReference type="NCBI Taxonomy" id="1618652"/>
    <lineage>
        <taxon>Bacteria</taxon>
        <taxon>Candidatus Giovannoniibacteriota</taxon>
    </lineage>
</organism>
<evidence type="ECO:0000313" key="2">
    <source>
        <dbReference type="Proteomes" id="UP000033977"/>
    </source>
</evidence>